<name>A0A0C2W613_AMAMK</name>
<dbReference type="Proteomes" id="UP000054549">
    <property type="component" value="Unassembled WGS sequence"/>
</dbReference>
<reference evidence="1 2" key="1">
    <citation type="submission" date="2014-04" db="EMBL/GenBank/DDBJ databases">
        <title>Evolutionary Origins and Diversification of the Mycorrhizal Mutualists.</title>
        <authorList>
            <consortium name="DOE Joint Genome Institute"/>
            <consortium name="Mycorrhizal Genomics Consortium"/>
            <person name="Kohler A."/>
            <person name="Kuo A."/>
            <person name="Nagy L.G."/>
            <person name="Floudas D."/>
            <person name="Copeland A."/>
            <person name="Barry K.W."/>
            <person name="Cichocki N."/>
            <person name="Veneault-Fourrey C."/>
            <person name="LaButti K."/>
            <person name="Lindquist E.A."/>
            <person name="Lipzen A."/>
            <person name="Lundell T."/>
            <person name="Morin E."/>
            <person name="Murat C."/>
            <person name="Riley R."/>
            <person name="Ohm R."/>
            <person name="Sun H."/>
            <person name="Tunlid A."/>
            <person name="Henrissat B."/>
            <person name="Grigoriev I.V."/>
            <person name="Hibbett D.S."/>
            <person name="Martin F."/>
        </authorList>
    </citation>
    <scope>NUCLEOTIDE SEQUENCE [LARGE SCALE GENOMIC DNA]</scope>
    <source>
        <strain evidence="1 2">Koide BX008</strain>
    </source>
</reference>
<dbReference type="InParanoid" id="A0A0C2W613"/>
<keyword evidence="2" id="KW-1185">Reference proteome</keyword>
<accession>A0A0C2W613</accession>
<dbReference type="HOGENOM" id="CLU_2573394_0_0_1"/>
<evidence type="ECO:0000313" key="1">
    <source>
        <dbReference type="EMBL" id="KIL56557.1"/>
    </source>
</evidence>
<gene>
    <name evidence="1" type="ORF">M378DRAFT_172595</name>
</gene>
<evidence type="ECO:0000313" key="2">
    <source>
        <dbReference type="Proteomes" id="UP000054549"/>
    </source>
</evidence>
<sequence>MLTPHENLTRPIVRHFSRPYMQIFPPDLRSAYKSRNFRRRTESGCVQASLDLVEERPPVISDVSLDVLQRAPFMSCRTMMQ</sequence>
<organism evidence="1 2">
    <name type="scientific">Amanita muscaria (strain Koide BX008)</name>
    <dbReference type="NCBI Taxonomy" id="946122"/>
    <lineage>
        <taxon>Eukaryota</taxon>
        <taxon>Fungi</taxon>
        <taxon>Dikarya</taxon>
        <taxon>Basidiomycota</taxon>
        <taxon>Agaricomycotina</taxon>
        <taxon>Agaricomycetes</taxon>
        <taxon>Agaricomycetidae</taxon>
        <taxon>Agaricales</taxon>
        <taxon>Pluteineae</taxon>
        <taxon>Amanitaceae</taxon>
        <taxon>Amanita</taxon>
    </lineage>
</organism>
<dbReference type="AlphaFoldDB" id="A0A0C2W613"/>
<dbReference type="EMBL" id="KN818415">
    <property type="protein sequence ID" value="KIL56557.1"/>
    <property type="molecule type" value="Genomic_DNA"/>
</dbReference>
<protein>
    <submittedName>
        <fullName evidence="1">Uncharacterized protein</fullName>
    </submittedName>
</protein>
<proteinExistence type="predicted"/>